<keyword evidence="2" id="KW-1185">Reference proteome</keyword>
<protein>
    <submittedName>
        <fullName evidence="1">Uncharacterized protein</fullName>
    </submittedName>
</protein>
<dbReference type="Proteomes" id="UP000527352">
    <property type="component" value="Unassembled WGS sequence"/>
</dbReference>
<reference evidence="1 2" key="1">
    <citation type="submission" date="2020-04" db="EMBL/GenBank/DDBJ databases">
        <title>The first description of lens atrophy caused by putative novel Shewanella sp. that is a new emerging pathogen for cultured rainbow trout?</title>
        <authorList>
            <person name="Saticioglu I.B."/>
            <person name="Duman M."/>
            <person name="Altun S."/>
        </authorList>
    </citation>
    <scope>NUCLEOTIDE SEQUENCE [LARGE SCALE GENOMIC DNA]</scope>
    <source>
        <strain evidence="1 2">S-1</strain>
    </source>
</reference>
<organism evidence="1 2">
    <name type="scientific">Shewanella oncorhynchi</name>
    <dbReference type="NCBI Taxonomy" id="2726434"/>
    <lineage>
        <taxon>Bacteria</taxon>
        <taxon>Pseudomonadati</taxon>
        <taxon>Pseudomonadota</taxon>
        <taxon>Gammaproteobacteria</taxon>
        <taxon>Alteromonadales</taxon>
        <taxon>Shewanellaceae</taxon>
        <taxon>Shewanella</taxon>
    </lineage>
</organism>
<accession>A0ABX1KR12</accession>
<evidence type="ECO:0000313" key="2">
    <source>
        <dbReference type="Proteomes" id="UP000527352"/>
    </source>
</evidence>
<name>A0ABX1KR12_9GAMM</name>
<evidence type="ECO:0000313" key="1">
    <source>
        <dbReference type="EMBL" id="NLQ24651.1"/>
    </source>
</evidence>
<dbReference type="EMBL" id="JABAEB010000011">
    <property type="protein sequence ID" value="NLQ24651.1"/>
    <property type="molecule type" value="Genomic_DNA"/>
</dbReference>
<proteinExistence type="predicted"/>
<gene>
    <name evidence="1" type="ORF">HGO26_17415</name>
</gene>
<comment type="caution">
    <text evidence="1">The sequence shown here is derived from an EMBL/GenBank/DDBJ whole genome shotgun (WGS) entry which is preliminary data.</text>
</comment>
<sequence>MNNPMAIVRTSKISFPSVEARQESDPEMRRLFNRYFCGQQEDDNTLSTKDRLTAKALLSRDGGVYRQGAAEVIRQGEQLCYRLLNGPMMGLVIQACYQPRGIQLQLFPKTARQSELLARLLPQLSEQLQGRRFAIHLDLMPTNTAVTR</sequence>
<dbReference type="RefSeq" id="WP_168826782.1">
    <property type="nucleotide sequence ID" value="NZ_JABAEB010000011.1"/>
</dbReference>